<organism evidence="4 5">
    <name type="scientific">Corynebacterium uropygiale</name>
    <dbReference type="NCBI Taxonomy" id="1775911"/>
    <lineage>
        <taxon>Bacteria</taxon>
        <taxon>Bacillati</taxon>
        <taxon>Actinomycetota</taxon>
        <taxon>Actinomycetes</taxon>
        <taxon>Mycobacteriales</taxon>
        <taxon>Corynebacteriaceae</taxon>
        <taxon>Corynebacterium</taxon>
    </lineage>
</organism>
<dbReference type="Proteomes" id="UP001139336">
    <property type="component" value="Unassembled WGS sequence"/>
</dbReference>
<feature type="domain" description="Penicillin binding protein A dimerisation" evidence="3">
    <location>
        <begin position="52"/>
        <end position="134"/>
    </location>
</feature>
<evidence type="ECO:0000259" key="2">
    <source>
        <dbReference type="Pfam" id="PF00905"/>
    </source>
</evidence>
<evidence type="ECO:0000313" key="4">
    <source>
        <dbReference type="EMBL" id="MCF4007609.1"/>
    </source>
</evidence>
<dbReference type="Pfam" id="PF21922">
    <property type="entry name" value="PBP_dimer_2"/>
    <property type="match status" value="1"/>
</dbReference>
<dbReference type="GO" id="GO:0071555">
    <property type="term" value="P:cell wall organization"/>
    <property type="evidence" value="ECO:0007669"/>
    <property type="project" value="TreeGrafter"/>
</dbReference>
<comment type="caution">
    <text evidence="4">The sequence shown here is derived from an EMBL/GenBank/DDBJ whole genome shotgun (WGS) entry which is preliminary data.</text>
</comment>
<dbReference type="GO" id="GO:0071972">
    <property type="term" value="F:peptidoglycan L,D-transpeptidase activity"/>
    <property type="evidence" value="ECO:0007669"/>
    <property type="project" value="TreeGrafter"/>
</dbReference>
<accession>A0A9X1U177</accession>
<protein>
    <submittedName>
        <fullName evidence="4">Penicillin-binding protein 2</fullName>
    </submittedName>
</protein>
<dbReference type="InterPro" id="IPR012338">
    <property type="entry name" value="Beta-lactam/transpept-like"/>
</dbReference>
<name>A0A9X1U177_9CORY</name>
<evidence type="ECO:0000259" key="3">
    <source>
        <dbReference type="Pfam" id="PF21922"/>
    </source>
</evidence>
<dbReference type="InterPro" id="IPR050515">
    <property type="entry name" value="Beta-lactam/transpept"/>
</dbReference>
<evidence type="ECO:0000313" key="5">
    <source>
        <dbReference type="Proteomes" id="UP001139336"/>
    </source>
</evidence>
<feature type="domain" description="Penicillin-binding protein transpeptidase" evidence="2">
    <location>
        <begin position="157"/>
        <end position="474"/>
    </location>
</feature>
<gene>
    <name evidence="4" type="ORF">L1O03_10580</name>
</gene>
<dbReference type="GO" id="GO:0008658">
    <property type="term" value="F:penicillin binding"/>
    <property type="evidence" value="ECO:0007669"/>
    <property type="project" value="InterPro"/>
</dbReference>
<sequence>MNRAIRHLSIFCLVLTLILIANLTFIHGFRQEQYAENPHNPRIRIETQSIARGAITAGGQVLAQSHPDDKGIYHREYPTNSPAYAPITGYLSSIYGMSGLESSYNGILNGTDDSLITNRWRETFLGREHGGANVETTLQPAVQETAYNALTSSGYEGAVVALRPSTGEILAMASTPSFDANSLANEDTAEDNWAALSNDATNPLLNHATQETLPPGSTFKIITTAAGLSKGFTPDSMLTGAPSITLPNTEQTLTNYNAQPCAGGGEVPLRTAFALSCNTAFVQMGIEAGQDALRDTATAFGVGENYDLGIPNAKGALGDLPDDAALGQSSIGQRDVSMSVLQAAVMAGTVANHGKRMEPHLVSRITGADLKEIRSTKPKELNQAIPEDVADQIRDLMIASERSTSGYGGQDIASKTGTAEHGGPDDPPHTWYVAFGPSQDADVAVAVVVKNGGGHGMGATGGSVASPIGRAVIEAALRQ</sequence>
<dbReference type="Gene3D" id="3.90.1310.10">
    <property type="entry name" value="Penicillin-binding protein 2a (Domain 2)"/>
    <property type="match status" value="1"/>
</dbReference>
<feature type="region of interest" description="Disordered" evidence="1">
    <location>
        <begin position="404"/>
        <end position="428"/>
    </location>
</feature>
<reference evidence="4" key="1">
    <citation type="submission" date="2022-01" db="EMBL/GenBank/DDBJ databases">
        <title>Corynebacterium sp. nov isolated from isolated from the feces of the greater white-fronted geese (Anser albifrons) at Poyang Lake, PR China.</title>
        <authorList>
            <person name="Liu Q."/>
        </authorList>
    </citation>
    <scope>NUCLEOTIDE SEQUENCE</scope>
    <source>
        <strain evidence="4">JCM 32435</strain>
    </source>
</reference>
<dbReference type="PANTHER" id="PTHR30627">
    <property type="entry name" value="PEPTIDOGLYCAN D,D-TRANSPEPTIDASE"/>
    <property type="match status" value="1"/>
</dbReference>
<dbReference type="AlphaFoldDB" id="A0A9X1U177"/>
<dbReference type="RefSeq" id="WP_236119845.1">
    <property type="nucleotide sequence ID" value="NZ_JAKGSI010000006.1"/>
</dbReference>
<proteinExistence type="predicted"/>
<keyword evidence="5" id="KW-1185">Reference proteome</keyword>
<dbReference type="Pfam" id="PF00905">
    <property type="entry name" value="Transpeptidase"/>
    <property type="match status" value="1"/>
</dbReference>
<dbReference type="PANTHER" id="PTHR30627:SF24">
    <property type="entry name" value="PENICILLIN-BINDING PROTEIN 4B"/>
    <property type="match status" value="1"/>
</dbReference>
<dbReference type="InterPro" id="IPR054120">
    <property type="entry name" value="PBPA_dimer"/>
</dbReference>
<dbReference type="Gene3D" id="3.40.710.10">
    <property type="entry name" value="DD-peptidase/beta-lactamase superfamily"/>
    <property type="match status" value="1"/>
</dbReference>
<dbReference type="GO" id="GO:0005886">
    <property type="term" value="C:plasma membrane"/>
    <property type="evidence" value="ECO:0007669"/>
    <property type="project" value="TreeGrafter"/>
</dbReference>
<dbReference type="SUPFAM" id="SSF56601">
    <property type="entry name" value="beta-lactamase/transpeptidase-like"/>
    <property type="match status" value="1"/>
</dbReference>
<dbReference type="EMBL" id="JAKGSI010000006">
    <property type="protein sequence ID" value="MCF4007609.1"/>
    <property type="molecule type" value="Genomic_DNA"/>
</dbReference>
<evidence type="ECO:0000256" key="1">
    <source>
        <dbReference type="SAM" id="MobiDB-lite"/>
    </source>
</evidence>
<dbReference type="InterPro" id="IPR001460">
    <property type="entry name" value="PCN-bd_Tpept"/>
</dbReference>